<accession>E7RQB4</accession>
<sequence>MAGTVIPLPFEFRENTLENKYSTVIPPNRMENTQTKYQKCQHNIYIIPHFYIPLST</sequence>
<dbReference type="AlphaFoldDB" id="E7RQB4"/>
<comment type="caution">
    <text evidence="1">The sequence shown here is derived from an EMBL/GenBank/DDBJ whole genome shotgun (WGS) entry which is preliminary data.</text>
</comment>
<gene>
    <name evidence="1" type="ORF">HMPREF0663_11365</name>
</gene>
<organism evidence="1 2">
    <name type="scientific">Hoylesella oralis ATCC 33269</name>
    <dbReference type="NCBI Taxonomy" id="873533"/>
    <lineage>
        <taxon>Bacteria</taxon>
        <taxon>Pseudomonadati</taxon>
        <taxon>Bacteroidota</taxon>
        <taxon>Bacteroidia</taxon>
        <taxon>Bacteroidales</taxon>
        <taxon>Prevotellaceae</taxon>
        <taxon>Hoylesella</taxon>
    </lineage>
</organism>
<keyword evidence="2" id="KW-1185">Reference proteome</keyword>
<evidence type="ECO:0000313" key="2">
    <source>
        <dbReference type="Proteomes" id="UP000005580"/>
    </source>
</evidence>
<proteinExistence type="predicted"/>
<dbReference type="Proteomes" id="UP000005580">
    <property type="component" value="Unassembled WGS sequence"/>
</dbReference>
<reference evidence="1" key="1">
    <citation type="submission" date="2011-01" db="EMBL/GenBank/DDBJ databases">
        <authorList>
            <person name="Muzny D."/>
            <person name="Qin X."/>
            <person name="Buhay C."/>
            <person name="Dugan-Rocha S."/>
            <person name="Ding Y."/>
            <person name="Chen G."/>
            <person name="Hawes A."/>
            <person name="Holder M."/>
            <person name="Jhangiani S."/>
            <person name="Johnson A."/>
            <person name="Khan Z."/>
            <person name="Li Z."/>
            <person name="Liu W."/>
            <person name="Liu X."/>
            <person name="Perez L."/>
            <person name="Shen H."/>
            <person name="Wang Q."/>
            <person name="Watt J."/>
            <person name="Xi L."/>
            <person name="Xin Y."/>
            <person name="Zhou J."/>
            <person name="Deng J."/>
            <person name="Jiang H."/>
            <person name="Liu Y."/>
            <person name="Qu J."/>
            <person name="Song X.-Z."/>
            <person name="Zhang L."/>
            <person name="Villasana D."/>
            <person name="Johnson A."/>
            <person name="Liu J."/>
            <person name="Liyanage D."/>
            <person name="Lorensuhewa L."/>
            <person name="Robinson T."/>
            <person name="Song A."/>
            <person name="Song B.-B."/>
            <person name="Dinh H."/>
            <person name="Thornton R."/>
            <person name="Coyle M."/>
            <person name="Francisco L."/>
            <person name="Jackson L."/>
            <person name="Javaid M."/>
            <person name="Korchina V."/>
            <person name="Kovar C."/>
            <person name="Mata R."/>
            <person name="Mathew T."/>
            <person name="Ngo R."/>
            <person name="Nguyen L."/>
            <person name="Nguyen N."/>
            <person name="Okwuonu G."/>
            <person name="Ongeri F."/>
            <person name="Pham C."/>
            <person name="Simmons D."/>
            <person name="Wilczek-Boney K."/>
            <person name="Hale W."/>
            <person name="Jakkamsetti A."/>
            <person name="Pham P."/>
            <person name="Ruth R."/>
            <person name="San Lucas F."/>
            <person name="Warren J."/>
            <person name="Zhang J."/>
            <person name="Zhao Z."/>
            <person name="Zhou C."/>
            <person name="Zhu D."/>
            <person name="Lee S."/>
            <person name="Bess C."/>
            <person name="Blankenburg K."/>
            <person name="Forbes L."/>
            <person name="Fu Q."/>
            <person name="Gubbala S."/>
            <person name="Hirani K."/>
            <person name="Jayaseelan J.C."/>
            <person name="Lara F."/>
            <person name="Munidasa M."/>
            <person name="Palculict T."/>
            <person name="Patil S."/>
            <person name="Pu L.-L."/>
            <person name="Saada N."/>
            <person name="Tang L."/>
            <person name="Weissenberger G."/>
            <person name="Zhu Y."/>
            <person name="Hemphill L."/>
            <person name="Shang Y."/>
            <person name="Youmans B."/>
            <person name="Ayvaz T."/>
            <person name="Ross M."/>
            <person name="Santibanez J."/>
            <person name="Aqrawi P."/>
            <person name="Gross S."/>
            <person name="Joshi V."/>
            <person name="Fowler G."/>
            <person name="Nazareth L."/>
            <person name="Reid J."/>
            <person name="Worley K."/>
            <person name="Petrosino J."/>
            <person name="Highlander S."/>
            <person name="Gibbs R."/>
        </authorList>
    </citation>
    <scope>NUCLEOTIDE SEQUENCE [LARGE SCALE GENOMIC DNA]</scope>
    <source>
        <strain evidence="1">ATCC 33269</strain>
    </source>
</reference>
<name>E7RQB4_9BACT</name>
<protein>
    <submittedName>
        <fullName evidence="1">Uncharacterized protein</fullName>
    </submittedName>
</protein>
<dbReference type="HOGENOM" id="CLU_3010511_0_0_10"/>
<evidence type="ECO:0000313" key="1">
    <source>
        <dbReference type="EMBL" id="EFZ36452.1"/>
    </source>
</evidence>
<dbReference type="EMBL" id="AEPE02000005">
    <property type="protein sequence ID" value="EFZ36452.1"/>
    <property type="molecule type" value="Genomic_DNA"/>
</dbReference>